<evidence type="ECO:0000313" key="2">
    <source>
        <dbReference type="EMBL" id="KAG5851656.1"/>
    </source>
</evidence>
<feature type="compositionally biased region" description="Polar residues" evidence="1">
    <location>
        <begin position="495"/>
        <end position="506"/>
    </location>
</feature>
<feature type="compositionally biased region" description="Low complexity" evidence="1">
    <location>
        <begin position="398"/>
        <end position="430"/>
    </location>
</feature>
<name>A0A9D3MML6_ANGAN</name>
<keyword evidence="3" id="KW-1185">Reference proteome</keyword>
<feature type="region of interest" description="Disordered" evidence="1">
    <location>
        <begin position="153"/>
        <end position="290"/>
    </location>
</feature>
<gene>
    <name evidence="2" type="ORF">ANANG_G00053940</name>
</gene>
<dbReference type="Proteomes" id="UP001044222">
    <property type="component" value="Unassembled WGS sequence"/>
</dbReference>
<dbReference type="EMBL" id="JAFIRN010000003">
    <property type="protein sequence ID" value="KAG5851656.1"/>
    <property type="molecule type" value="Genomic_DNA"/>
</dbReference>
<proteinExistence type="predicted"/>
<feature type="region of interest" description="Disordered" evidence="1">
    <location>
        <begin position="1"/>
        <end position="140"/>
    </location>
</feature>
<protein>
    <submittedName>
        <fullName evidence="2">Uncharacterized protein</fullName>
    </submittedName>
</protein>
<organism evidence="2 3">
    <name type="scientific">Anguilla anguilla</name>
    <name type="common">European freshwater eel</name>
    <name type="synonym">Muraena anguilla</name>
    <dbReference type="NCBI Taxonomy" id="7936"/>
    <lineage>
        <taxon>Eukaryota</taxon>
        <taxon>Metazoa</taxon>
        <taxon>Chordata</taxon>
        <taxon>Craniata</taxon>
        <taxon>Vertebrata</taxon>
        <taxon>Euteleostomi</taxon>
        <taxon>Actinopterygii</taxon>
        <taxon>Neopterygii</taxon>
        <taxon>Teleostei</taxon>
        <taxon>Anguilliformes</taxon>
        <taxon>Anguillidae</taxon>
        <taxon>Anguilla</taxon>
    </lineage>
</organism>
<evidence type="ECO:0000313" key="3">
    <source>
        <dbReference type="Proteomes" id="UP001044222"/>
    </source>
</evidence>
<sequence length="506" mass="55811">MEITLGDTAAKIVTVETKPRKSRKEGVARSRKQESAQAVGSHSPGKEERKKKKKSSSVRREETESANAPPTQGRSMIPRPASRLPPGPARPAEEEEPAGGDADWFAARRNAHVTSRNAKHRRDTRDAPKPAGAVPGEPNLRKTFIVSLGNGCTKAGSVTLLNDDRFRNAETRESDDYFRKTETRESDDYFSKTETHESDDYSRNTETRESEDYFSKTETHKSDDYSRNTETHESDDYFRNAETHESDDYFRNAETRESDDYFSKTETCDLERKAMEMPGDTDTGGAEGLKGKSRKTYFISTAESGSAASRKTYVIAHDGKPGRASAKCRRTKALPASAENEPAIEERGAGDPGHAEEPAVAETSALELPVDRPGTPAWRENGRGRSWGPLAPARARRGTLVTRTVPLRRTTLPGRPRIRPSSSRRNPNPRGARRSAAPERGRRRENGGMTPALRGRRGGRRGGAAVTKSETSTRTSRPRGVPARPVGRPPDRSQRSCGRSNRNTGA</sequence>
<accession>A0A9D3MML6</accession>
<comment type="caution">
    <text evidence="2">The sequence shown here is derived from an EMBL/GenBank/DDBJ whole genome shotgun (WGS) entry which is preliminary data.</text>
</comment>
<dbReference type="AlphaFoldDB" id="A0A9D3MML6"/>
<feature type="compositionally biased region" description="Basic and acidic residues" evidence="1">
    <location>
        <begin position="162"/>
        <end position="275"/>
    </location>
</feature>
<evidence type="ECO:0000256" key="1">
    <source>
        <dbReference type="SAM" id="MobiDB-lite"/>
    </source>
</evidence>
<reference evidence="2" key="1">
    <citation type="submission" date="2021-01" db="EMBL/GenBank/DDBJ databases">
        <title>A chromosome-scale assembly of European eel, Anguilla anguilla.</title>
        <authorList>
            <person name="Henkel C."/>
            <person name="Jong-Raadsen S.A."/>
            <person name="Dufour S."/>
            <person name="Weltzien F.-A."/>
            <person name="Palstra A.P."/>
            <person name="Pelster B."/>
            <person name="Spaink H.P."/>
            <person name="Van Den Thillart G.E."/>
            <person name="Jansen H."/>
            <person name="Zahm M."/>
            <person name="Klopp C."/>
            <person name="Cedric C."/>
            <person name="Louis A."/>
            <person name="Berthelot C."/>
            <person name="Parey E."/>
            <person name="Roest Crollius H."/>
            <person name="Montfort J."/>
            <person name="Robinson-Rechavi M."/>
            <person name="Bucao C."/>
            <person name="Bouchez O."/>
            <person name="Gislard M."/>
            <person name="Lluch J."/>
            <person name="Milhes M."/>
            <person name="Lampietro C."/>
            <person name="Lopez Roques C."/>
            <person name="Donnadieu C."/>
            <person name="Braasch I."/>
            <person name="Desvignes T."/>
            <person name="Postlethwait J."/>
            <person name="Bobe J."/>
            <person name="Guiguen Y."/>
            <person name="Dirks R."/>
        </authorList>
    </citation>
    <scope>NUCLEOTIDE SEQUENCE</scope>
    <source>
        <strain evidence="2">Tag_6206</strain>
        <tissue evidence="2">Liver</tissue>
    </source>
</reference>
<feature type="compositionally biased region" description="Basic and acidic residues" evidence="1">
    <location>
        <begin position="344"/>
        <end position="357"/>
    </location>
</feature>
<feature type="region of interest" description="Disordered" evidence="1">
    <location>
        <begin position="318"/>
        <end position="506"/>
    </location>
</feature>
<feature type="compositionally biased region" description="Basic and acidic residues" evidence="1">
    <location>
        <begin position="24"/>
        <end position="34"/>
    </location>
</feature>
<feature type="compositionally biased region" description="Basic and acidic residues" evidence="1">
    <location>
        <begin position="436"/>
        <end position="446"/>
    </location>
</feature>